<dbReference type="EC" id="5.4.4.2" evidence="1"/>
<proteinExistence type="predicted"/>
<dbReference type="EMBL" id="CABDVU010000001">
    <property type="protein sequence ID" value="VTN10556.1"/>
    <property type="molecule type" value="Genomic_DNA"/>
</dbReference>
<keyword evidence="1" id="KW-0413">Isomerase</keyword>
<dbReference type="AlphaFoldDB" id="A0A4U9D0C8"/>
<dbReference type="Gene3D" id="3.60.120.10">
    <property type="entry name" value="Anthranilate synthase"/>
    <property type="match status" value="1"/>
</dbReference>
<evidence type="ECO:0000313" key="1">
    <source>
        <dbReference type="EMBL" id="VTN10556.1"/>
    </source>
</evidence>
<protein>
    <submittedName>
        <fullName evidence="1">Menaquinone-specific isochorismate synthase</fullName>
        <ecNumber evidence="1">5.4.4.2</ecNumber>
    </submittedName>
</protein>
<name>A0A4U9D0C8_RAOTE</name>
<dbReference type="InterPro" id="IPR005801">
    <property type="entry name" value="ADC_synthase"/>
</dbReference>
<dbReference type="Proteomes" id="UP000339249">
    <property type="component" value="Unassembled WGS sequence"/>
</dbReference>
<gene>
    <name evidence="1" type="primary">menF_2</name>
    <name evidence="1" type="ORF">NCTC9185_02479</name>
</gene>
<dbReference type="GO" id="GO:0008909">
    <property type="term" value="F:isochorismate synthase activity"/>
    <property type="evidence" value="ECO:0007669"/>
    <property type="project" value="UniProtKB-EC"/>
</dbReference>
<organism evidence="1 2">
    <name type="scientific">Raoultella terrigena</name>
    <name type="common">Klebsiella terrigena</name>
    <dbReference type="NCBI Taxonomy" id="577"/>
    <lineage>
        <taxon>Bacteria</taxon>
        <taxon>Pseudomonadati</taxon>
        <taxon>Pseudomonadota</taxon>
        <taxon>Gammaproteobacteria</taxon>
        <taxon>Enterobacterales</taxon>
        <taxon>Enterobacteriaceae</taxon>
        <taxon>Klebsiella/Raoultella group</taxon>
        <taxon>Raoultella</taxon>
    </lineage>
</organism>
<accession>A0A4U9D0C8</accession>
<sequence length="105" mass="11771">MWGFYPLEVCVLSVSAALESLRGCLNDEFPASSGTRIFDVSFPLHDAFDPLLWCGHQPQWPQFYWQQRSGDEELAALGAVKTFSSLAEAQRFYSISSIRTCVFAA</sequence>
<evidence type="ECO:0000313" key="2">
    <source>
        <dbReference type="Proteomes" id="UP000339249"/>
    </source>
</evidence>
<reference evidence="1 2" key="1">
    <citation type="submission" date="2019-04" db="EMBL/GenBank/DDBJ databases">
        <authorList>
            <consortium name="Pathogen Informatics"/>
        </authorList>
    </citation>
    <scope>NUCLEOTIDE SEQUENCE [LARGE SCALE GENOMIC DNA]</scope>
    <source>
        <strain evidence="1 2">NCTC9185</strain>
    </source>
</reference>